<dbReference type="EMBL" id="JACORT010000004">
    <property type="protein sequence ID" value="MBC5783585.1"/>
    <property type="molecule type" value="Genomic_DNA"/>
</dbReference>
<organism evidence="1 2">
    <name type="scientific">Ramlibacter cellulosilyticus</name>
    <dbReference type="NCBI Taxonomy" id="2764187"/>
    <lineage>
        <taxon>Bacteria</taxon>
        <taxon>Pseudomonadati</taxon>
        <taxon>Pseudomonadota</taxon>
        <taxon>Betaproteobacteria</taxon>
        <taxon>Burkholderiales</taxon>
        <taxon>Comamonadaceae</taxon>
        <taxon>Ramlibacter</taxon>
    </lineage>
</organism>
<protein>
    <submittedName>
        <fullName evidence="1">DUF2917 domain-containing protein</fullName>
    </submittedName>
</protein>
<evidence type="ECO:0000313" key="2">
    <source>
        <dbReference type="Proteomes" id="UP000608513"/>
    </source>
</evidence>
<comment type="caution">
    <text evidence="1">The sequence shown here is derived from an EMBL/GenBank/DDBJ whole genome shotgun (WGS) entry which is preliminary data.</text>
</comment>
<dbReference type="Pfam" id="PF11142">
    <property type="entry name" value="DUF2917"/>
    <property type="match status" value="1"/>
</dbReference>
<dbReference type="InterPro" id="IPR021317">
    <property type="entry name" value="DUF2917"/>
</dbReference>
<gene>
    <name evidence="1" type="ORF">H8N03_11570</name>
</gene>
<name>A0A923MQY5_9BURK</name>
<dbReference type="RefSeq" id="WP_187076335.1">
    <property type="nucleotide sequence ID" value="NZ_JACORT010000004.1"/>
</dbReference>
<evidence type="ECO:0000313" key="1">
    <source>
        <dbReference type="EMBL" id="MBC5783585.1"/>
    </source>
</evidence>
<accession>A0A923MQY5</accession>
<dbReference type="AlphaFoldDB" id="A0A923MQY5"/>
<proteinExistence type="predicted"/>
<reference evidence="1" key="1">
    <citation type="submission" date="2020-08" db="EMBL/GenBank/DDBJ databases">
        <title>Ramlibacter sp. USB13 16S ribosomal RNA gene genome sequencing and assembly.</title>
        <authorList>
            <person name="Kang M."/>
        </authorList>
    </citation>
    <scope>NUCLEOTIDE SEQUENCE</scope>
    <source>
        <strain evidence="1">USB13</strain>
    </source>
</reference>
<dbReference type="Proteomes" id="UP000608513">
    <property type="component" value="Unassembled WGS sequence"/>
</dbReference>
<keyword evidence="2" id="KW-1185">Reference proteome</keyword>
<sequence>MDAAPTVSLPARQLFAIADASTARITCTSGCLWLTLDDDPRDVILEPGDSFATGEPRRALLYALQGSAFVLAPQPQRSVRRSEAKNRSDCMRSPAVWAATRAASSG</sequence>